<accession>A0AA46HB52</accession>
<name>A0AA46HB52_9XANT</name>
<reference evidence="2 3" key="1">
    <citation type="submission" date="2018-06" db="EMBL/GenBank/DDBJ databases">
        <authorList>
            <person name="Pothier F. J."/>
        </authorList>
    </citation>
    <scope>NUCLEOTIDE SEQUENCE [LARGE SCALE GENOMIC DNA]</scope>
    <source>
        <strain evidence="2 3">CPBF 424</strain>
    </source>
</reference>
<keyword evidence="3" id="KW-1185">Reference proteome</keyword>
<evidence type="ECO:0000313" key="2">
    <source>
        <dbReference type="EMBL" id="SUZ28841.1"/>
    </source>
</evidence>
<feature type="region of interest" description="Disordered" evidence="1">
    <location>
        <begin position="87"/>
        <end position="110"/>
    </location>
</feature>
<evidence type="ECO:0000256" key="1">
    <source>
        <dbReference type="SAM" id="MobiDB-lite"/>
    </source>
</evidence>
<organism evidence="2 3">
    <name type="scientific">Xanthomonas euroxanthea</name>
    <dbReference type="NCBI Taxonomy" id="2259622"/>
    <lineage>
        <taxon>Bacteria</taxon>
        <taxon>Pseudomonadati</taxon>
        <taxon>Pseudomonadota</taxon>
        <taxon>Gammaproteobacteria</taxon>
        <taxon>Lysobacterales</taxon>
        <taxon>Lysobacteraceae</taxon>
        <taxon>Xanthomonas</taxon>
    </lineage>
</organism>
<sequence length="110" mass="12337">MIERGASSTALTLRTDYPDWSLPAHRRGTLSGMDAAPEPTRTYLRRVLRWWAGKDLQQSRRSSALQLIYKAVYQLLYLRPLLGGRSGRVKSAAPRQPLELSGSGSAHCRQ</sequence>
<proteinExistence type="predicted"/>
<comment type="caution">
    <text evidence="2">The sequence shown here is derived from an EMBL/GenBank/DDBJ whole genome shotgun (WGS) entry which is preliminary data.</text>
</comment>
<dbReference type="Proteomes" id="UP000254168">
    <property type="component" value="Unassembled WGS sequence"/>
</dbReference>
<gene>
    <name evidence="2" type="ORF">CPBF424_26680</name>
</gene>
<evidence type="ECO:0000313" key="3">
    <source>
        <dbReference type="Proteomes" id="UP000254168"/>
    </source>
</evidence>
<dbReference type="AlphaFoldDB" id="A0AA46HB52"/>
<dbReference type="EMBL" id="UIHB01000004">
    <property type="protein sequence ID" value="SUZ28841.1"/>
    <property type="molecule type" value="Genomic_DNA"/>
</dbReference>
<protein>
    <submittedName>
        <fullName evidence="2">Uncharacterized protein</fullName>
    </submittedName>
</protein>